<dbReference type="InterPro" id="IPR050863">
    <property type="entry name" value="CenT-Element_Derived"/>
</dbReference>
<gene>
    <name evidence="2" type="primary">Tigd4</name>
    <name evidence="2" type="ORF">NPIL_296891</name>
</gene>
<dbReference type="EMBL" id="BMAW01057229">
    <property type="protein sequence ID" value="GFT09684.1"/>
    <property type="molecule type" value="Genomic_DNA"/>
</dbReference>
<keyword evidence="3" id="KW-1185">Reference proteome</keyword>
<dbReference type="Proteomes" id="UP000887013">
    <property type="component" value="Unassembled WGS sequence"/>
</dbReference>
<dbReference type="PANTHER" id="PTHR19303">
    <property type="entry name" value="TRANSPOSON"/>
    <property type="match status" value="1"/>
</dbReference>
<dbReference type="PANTHER" id="PTHR19303:SF73">
    <property type="entry name" value="PROTEIN PDC2"/>
    <property type="match status" value="1"/>
</dbReference>
<organism evidence="2 3">
    <name type="scientific">Nephila pilipes</name>
    <name type="common">Giant wood spider</name>
    <name type="synonym">Nephila maculata</name>
    <dbReference type="NCBI Taxonomy" id="299642"/>
    <lineage>
        <taxon>Eukaryota</taxon>
        <taxon>Metazoa</taxon>
        <taxon>Ecdysozoa</taxon>
        <taxon>Arthropoda</taxon>
        <taxon>Chelicerata</taxon>
        <taxon>Arachnida</taxon>
        <taxon>Araneae</taxon>
        <taxon>Araneomorphae</taxon>
        <taxon>Entelegynae</taxon>
        <taxon>Araneoidea</taxon>
        <taxon>Nephilidae</taxon>
        <taxon>Nephila</taxon>
    </lineage>
</organism>
<dbReference type="OrthoDB" id="10056141at2759"/>
<name>A0A8X6NDT4_NEPPI</name>
<protein>
    <submittedName>
        <fullName evidence="2">Tigger transposable element-derived protein 4</fullName>
    </submittedName>
</protein>
<dbReference type="Pfam" id="PF03184">
    <property type="entry name" value="DDE_1"/>
    <property type="match status" value="1"/>
</dbReference>
<dbReference type="GO" id="GO:0005634">
    <property type="term" value="C:nucleus"/>
    <property type="evidence" value="ECO:0007669"/>
    <property type="project" value="TreeGrafter"/>
</dbReference>
<dbReference type="GO" id="GO:0003677">
    <property type="term" value="F:DNA binding"/>
    <property type="evidence" value="ECO:0007669"/>
    <property type="project" value="TreeGrafter"/>
</dbReference>
<evidence type="ECO:0000259" key="1">
    <source>
        <dbReference type="Pfam" id="PF03184"/>
    </source>
</evidence>
<dbReference type="AlphaFoldDB" id="A0A8X6NDT4"/>
<comment type="caution">
    <text evidence="2">The sequence shown here is derived from an EMBL/GenBank/DDBJ whole genome shotgun (WGS) entry which is preliminary data.</text>
</comment>
<evidence type="ECO:0000313" key="2">
    <source>
        <dbReference type="EMBL" id="GFT09684.1"/>
    </source>
</evidence>
<accession>A0A8X6NDT4</accession>
<reference evidence="2" key="1">
    <citation type="submission" date="2020-08" db="EMBL/GenBank/DDBJ databases">
        <title>Multicomponent nature underlies the extraordinary mechanical properties of spider dragline silk.</title>
        <authorList>
            <person name="Kono N."/>
            <person name="Nakamura H."/>
            <person name="Mori M."/>
            <person name="Yoshida Y."/>
            <person name="Ohtoshi R."/>
            <person name="Malay A.D."/>
            <person name="Moran D.A.P."/>
            <person name="Tomita M."/>
            <person name="Numata K."/>
            <person name="Arakawa K."/>
        </authorList>
    </citation>
    <scope>NUCLEOTIDE SEQUENCE</scope>
</reference>
<sequence>MTGHQKLKPLVIRRSKTPRCFKGAKSLEVYYDFNKKSWRTSEICENWIQKLDKHMVKKCRKIAFLLDNSPAYPKEINPKLKNITDFYLPSNTTSKLQPMDQGVIKHFKVHYRKRILRKIITALENNQFMPNINLRESISEISKAWSYEVTDRTIHNSFAKATFFVCSESERTEDEDDIPYEETKKKMDTAKGKSRNYGFCTA</sequence>
<evidence type="ECO:0000313" key="3">
    <source>
        <dbReference type="Proteomes" id="UP000887013"/>
    </source>
</evidence>
<proteinExistence type="predicted"/>
<feature type="domain" description="DDE-1" evidence="1">
    <location>
        <begin position="2"/>
        <end position="158"/>
    </location>
</feature>
<dbReference type="InterPro" id="IPR004875">
    <property type="entry name" value="DDE_SF_endonuclease_dom"/>
</dbReference>